<accession>A0ABD3QRI3</accession>
<proteinExistence type="predicted"/>
<evidence type="ECO:0000313" key="2">
    <source>
        <dbReference type="EMBL" id="KAL3801641.1"/>
    </source>
</evidence>
<comment type="caution">
    <text evidence="2">The sequence shown here is derived from an EMBL/GenBank/DDBJ whole genome shotgun (WGS) entry which is preliminary data.</text>
</comment>
<evidence type="ECO:0000313" key="3">
    <source>
        <dbReference type="Proteomes" id="UP001516023"/>
    </source>
</evidence>
<dbReference type="InterPro" id="IPR036520">
    <property type="entry name" value="UPF0759_sf"/>
</dbReference>
<feature type="region of interest" description="Disordered" evidence="1">
    <location>
        <begin position="234"/>
        <end position="253"/>
    </location>
</feature>
<dbReference type="SUPFAM" id="SSF117396">
    <property type="entry name" value="TM1631-like"/>
    <property type="match status" value="1"/>
</dbReference>
<gene>
    <name evidence="2" type="ORF">HJC23_013146</name>
</gene>
<keyword evidence="3" id="KW-1185">Reference proteome</keyword>
<dbReference type="Gene3D" id="3.20.20.410">
    <property type="entry name" value="Protein of unknown function UPF0759"/>
    <property type="match status" value="1"/>
</dbReference>
<dbReference type="AlphaFoldDB" id="A0ABD3QRI3"/>
<evidence type="ECO:0000256" key="1">
    <source>
        <dbReference type="SAM" id="MobiDB-lite"/>
    </source>
</evidence>
<protein>
    <recommendedName>
        <fullName evidence="4">OTU domain-containing protein</fullName>
    </recommendedName>
</protein>
<name>A0ABD3QRI3_9STRA</name>
<feature type="compositionally biased region" description="Polar residues" evidence="1">
    <location>
        <begin position="234"/>
        <end position="244"/>
    </location>
</feature>
<dbReference type="PANTHER" id="PTHR30348">
    <property type="entry name" value="UNCHARACTERIZED PROTEIN YECE"/>
    <property type="match status" value="1"/>
</dbReference>
<evidence type="ECO:0008006" key="4">
    <source>
        <dbReference type="Google" id="ProtNLM"/>
    </source>
</evidence>
<dbReference type="EMBL" id="JABMIG020000025">
    <property type="protein sequence ID" value="KAL3801641.1"/>
    <property type="molecule type" value="Genomic_DNA"/>
</dbReference>
<dbReference type="InterPro" id="IPR002763">
    <property type="entry name" value="DUF72"/>
</dbReference>
<reference evidence="2 3" key="1">
    <citation type="journal article" date="2020" name="G3 (Bethesda)">
        <title>Improved Reference Genome for Cyclotella cryptica CCMP332, a Model for Cell Wall Morphogenesis, Salinity Adaptation, and Lipid Production in Diatoms (Bacillariophyta).</title>
        <authorList>
            <person name="Roberts W.R."/>
            <person name="Downey K.M."/>
            <person name="Ruck E.C."/>
            <person name="Traller J.C."/>
            <person name="Alverson A.J."/>
        </authorList>
    </citation>
    <scope>NUCLEOTIDE SEQUENCE [LARGE SCALE GENOMIC DNA]</scope>
    <source>
        <strain evidence="2 3">CCMP332</strain>
    </source>
</reference>
<dbReference type="PANTHER" id="PTHR30348:SF4">
    <property type="entry name" value="DUF72 DOMAIN-CONTAINING PROTEIN"/>
    <property type="match status" value="1"/>
</dbReference>
<dbReference type="Proteomes" id="UP001516023">
    <property type="component" value="Unassembled WGS sequence"/>
</dbReference>
<dbReference type="Pfam" id="PF01904">
    <property type="entry name" value="DUF72"/>
    <property type="match status" value="1"/>
</dbReference>
<organism evidence="2 3">
    <name type="scientific">Cyclotella cryptica</name>
    <dbReference type="NCBI Taxonomy" id="29204"/>
    <lineage>
        <taxon>Eukaryota</taxon>
        <taxon>Sar</taxon>
        <taxon>Stramenopiles</taxon>
        <taxon>Ochrophyta</taxon>
        <taxon>Bacillariophyta</taxon>
        <taxon>Coscinodiscophyceae</taxon>
        <taxon>Thalassiosirophycidae</taxon>
        <taxon>Stephanodiscales</taxon>
        <taxon>Stephanodiscaceae</taxon>
        <taxon>Cyclotella</taxon>
    </lineage>
</organism>
<sequence length="593" mass="67441">MSRSSSLRQTLQLSADHTLEVLSVEPSGDCFYDCIHALLARRDATVDLTTSPMGLWSRDHDANEWSTSTIPSSQTMRDYVADQLTSEQFDLYRMYATAGVLEYSWMTSANAPGNLQELRDFAKRSGRRHGPGKCLWADEFALRTVSDGLHLTILIVDDQAQSGRGFSMKRKRGKGETNSHTDGRFVSIGNYRSAVILHRSRREHYNCLIIDSLSVFDLETSPVYSRCSSVNVDNQNCNEPNPKNSETKPVSDGRVLPTTKIDSKKEKNLTKQRIGKFYCGCAGFSNSKWVGNFYPKTIVGNNSDRQLSHYQEYFSTVEVNSTFYGVPSEATVSKWKSLCSKSFRLVLKAPKAVTHEHESLNISTLVFFLNRMQPLRDILQCVLIQCPRTLVVDVTQLEQMKKAWKEEASWYAGYFAFEFRNKTSFYDTDVRDFLTENKWPLVMHPDSLERSTIGTSVAGRGTSDIIEYEPQLLSELAQTGLVTSTSDMVYVRLHGTNDEHQGEYNARQLRNIASQIHSWRMQGLDVYCFFLNDLEPLAVACPQKYGADPWERWAAMPKNAKHLEKLVFELTGEQIPEAPRKPRSTLLNYFAKK</sequence>